<sequence>MEIIIYFCKNNIYQYPFIGYITFPASTPRKK</sequence>
<proteinExistence type="predicted"/>
<accession>A0A0E9UND5</accession>
<protein>
    <submittedName>
        <fullName evidence="1">Uncharacterized protein</fullName>
    </submittedName>
</protein>
<name>A0A0E9UND5_ANGAN</name>
<reference evidence="1" key="1">
    <citation type="submission" date="2014-11" db="EMBL/GenBank/DDBJ databases">
        <authorList>
            <person name="Amaro Gonzalez C."/>
        </authorList>
    </citation>
    <scope>NUCLEOTIDE SEQUENCE</scope>
</reference>
<reference evidence="1" key="2">
    <citation type="journal article" date="2015" name="Fish Shellfish Immunol.">
        <title>Early steps in the European eel (Anguilla anguilla)-Vibrio vulnificus interaction in the gills: Role of the RtxA13 toxin.</title>
        <authorList>
            <person name="Callol A."/>
            <person name="Pajuelo D."/>
            <person name="Ebbesson L."/>
            <person name="Teles M."/>
            <person name="MacKenzie S."/>
            <person name="Amaro C."/>
        </authorList>
    </citation>
    <scope>NUCLEOTIDE SEQUENCE</scope>
</reference>
<evidence type="ECO:0000313" key="1">
    <source>
        <dbReference type="EMBL" id="JAH67302.1"/>
    </source>
</evidence>
<organism evidence="1">
    <name type="scientific">Anguilla anguilla</name>
    <name type="common">European freshwater eel</name>
    <name type="synonym">Muraena anguilla</name>
    <dbReference type="NCBI Taxonomy" id="7936"/>
    <lineage>
        <taxon>Eukaryota</taxon>
        <taxon>Metazoa</taxon>
        <taxon>Chordata</taxon>
        <taxon>Craniata</taxon>
        <taxon>Vertebrata</taxon>
        <taxon>Euteleostomi</taxon>
        <taxon>Actinopterygii</taxon>
        <taxon>Neopterygii</taxon>
        <taxon>Teleostei</taxon>
        <taxon>Anguilliformes</taxon>
        <taxon>Anguillidae</taxon>
        <taxon>Anguilla</taxon>
    </lineage>
</organism>
<dbReference type="AlphaFoldDB" id="A0A0E9UND5"/>
<dbReference type="EMBL" id="GBXM01041275">
    <property type="protein sequence ID" value="JAH67302.1"/>
    <property type="molecule type" value="Transcribed_RNA"/>
</dbReference>